<feature type="domain" description="NodB homology" evidence="6">
    <location>
        <begin position="100"/>
        <end position="351"/>
    </location>
</feature>
<evidence type="ECO:0000256" key="1">
    <source>
        <dbReference type="ARBA" id="ARBA00003236"/>
    </source>
</evidence>
<comment type="function">
    <text evidence="1">Is involved in generating a small heat-stable compound (Nod), an acylated oligomer of N-acetylglucosamine, that stimulates mitosis in various plant protoplasts.</text>
</comment>
<reference evidence="7 8" key="1">
    <citation type="submission" date="2020-05" db="EMBL/GenBank/DDBJ databases">
        <title>Draft Genome Sequence of Ochrobactrum soli Isolated from Stable Fly Gut.</title>
        <authorList>
            <person name="Pileggi M.T."/>
            <person name="Vazhakkala L.J."/>
            <person name="Wong C.N."/>
        </authorList>
    </citation>
    <scope>NUCLEOTIDE SEQUENCE [LARGE SCALE GENOMIC DNA]</scope>
    <source>
        <strain evidence="7 8">MTP-C0764</strain>
    </source>
</reference>
<protein>
    <recommendedName>
        <fullName evidence="3">Chitooligosaccharide deacetylase</fullName>
    </recommendedName>
    <alternativeName>
        <fullName evidence="5">Nodulation protein B</fullName>
    </alternativeName>
</protein>
<dbReference type="Gene3D" id="3.20.20.370">
    <property type="entry name" value="Glycoside hydrolase/deacetylase"/>
    <property type="match status" value="1"/>
</dbReference>
<sequence>MRSFQGMCASLRYGMIRAGLEVAAVPFVRSIFPNAAGRGVIFTLHHVRPAVAEPFSPNAHLSVTPEFLEEAVSAAIGEGLTPVHLHDLPALLADKGDRRKFVAFTLDDGYRNNATFAAPIFAKFSVPYTIFINPGFVERQRSAWWETAEALTRKASRFAFDFGRGMVDVRCETLSAKLAAFDRLTDFVQAIDEDEAVRRIDAAAQLHGVAPMAIVEDLVMDEGELRLLANDPLVYFGAHTVNHVNLRRVSNDRLHQEIERSASAIERYAGQRPRSFSYPYGWPTAVGEREASAVADAGFAVGVTTQPGVLSCDRLQSLMRLPRVSLNGYYQKKRYVKALISGAPFKFLKNN</sequence>
<dbReference type="AlphaFoldDB" id="A0A849KWE0"/>
<evidence type="ECO:0000313" key="8">
    <source>
        <dbReference type="Proteomes" id="UP000574931"/>
    </source>
</evidence>
<gene>
    <name evidence="7" type="ORF">HKX02_17510</name>
</gene>
<keyword evidence="4" id="KW-0732">Signal</keyword>
<comment type="similarity">
    <text evidence="2">Belongs to the polysaccharide deacetylase family.</text>
</comment>
<dbReference type="GO" id="GO:0016810">
    <property type="term" value="F:hydrolase activity, acting on carbon-nitrogen (but not peptide) bonds"/>
    <property type="evidence" value="ECO:0007669"/>
    <property type="project" value="InterPro"/>
</dbReference>
<evidence type="ECO:0000256" key="2">
    <source>
        <dbReference type="ARBA" id="ARBA00010973"/>
    </source>
</evidence>
<organism evidence="7 8">
    <name type="scientific">Ochrobactrum soli</name>
    <dbReference type="NCBI Taxonomy" id="2448455"/>
    <lineage>
        <taxon>Bacteria</taxon>
        <taxon>Pseudomonadati</taxon>
        <taxon>Pseudomonadota</taxon>
        <taxon>Alphaproteobacteria</taxon>
        <taxon>Hyphomicrobiales</taxon>
        <taxon>Brucellaceae</taxon>
        <taxon>Brucella/Ochrobactrum group</taxon>
        <taxon>Ochrobactrum</taxon>
    </lineage>
</organism>
<evidence type="ECO:0000313" key="7">
    <source>
        <dbReference type="EMBL" id="NNU62034.1"/>
    </source>
</evidence>
<dbReference type="GO" id="GO:0005975">
    <property type="term" value="P:carbohydrate metabolic process"/>
    <property type="evidence" value="ECO:0007669"/>
    <property type="project" value="InterPro"/>
</dbReference>
<evidence type="ECO:0000256" key="5">
    <source>
        <dbReference type="ARBA" id="ARBA00032976"/>
    </source>
</evidence>
<dbReference type="RefSeq" id="WP_171318678.1">
    <property type="nucleotide sequence ID" value="NZ_JABFCY010000012.1"/>
</dbReference>
<dbReference type="PANTHER" id="PTHR34216">
    <property type="match status" value="1"/>
</dbReference>
<proteinExistence type="inferred from homology"/>
<dbReference type="InterPro" id="IPR011330">
    <property type="entry name" value="Glyco_hydro/deAcase_b/a-brl"/>
</dbReference>
<dbReference type="EMBL" id="JABFCY010000012">
    <property type="protein sequence ID" value="NNU62034.1"/>
    <property type="molecule type" value="Genomic_DNA"/>
</dbReference>
<dbReference type="InterPro" id="IPR002509">
    <property type="entry name" value="NODB_dom"/>
</dbReference>
<dbReference type="InterPro" id="IPR051398">
    <property type="entry name" value="Polysacch_Deacetylase"/>
</dbReference>
<evidence type="ECO:0000259" key="6">
    <source>
        <dbReference type="PROSITE" id="PS51677"/>
    </source>
</evidence>
<dbReference type="Proteomes" id="UP000574931">
    <property type="component" value="Unassembled WGS sequence"/>
</dbReference>
<dbReference type="PROSITE" id="PS51677">
    <property type="entry name" value="NODB"/>
    <property type="match status" value="1"/>
</dbReference>
<evidence type="ECO:0000256" key="4">
    <source>
        <dbReference type="ARBA" id="ARBA00022729"/>
    </source>
</evidence>
<dbReference type="PANTHER" id="PTHR34216:SF7">
    <property type="entry name" value="POLY-BETA-1,6-N-ACETYL-D-GLUCOSAMINE N-DEACETYLASE"/>
    <property type="match status" value="1"/>
</dbReference>
<name>A0A849KWE0_9HYPH</name>
<keyword evidence="8" id="KW-1185">Reference proteome</keyword>
<dbReference type="Pfam" id="PF01522">
    <property type="entry name" value="Polysacc_deac_1"/>
    <property type="match status" value="1"/>
</dbReference>
<accession>A0A849KWE0</accession>
<evidence type="ECO:0000256" key="3">
    <source>
        <dbReference type="ARBA" id="ARBA00020071"/>
    </source>
</evidence>
<dbReference type="CDD" id="cd10968">
    <property type="entry name" value="CE4_Mlr8448_like_5s"/>
    <property type="match status" value="1"/>
</dbReference>
<dbReference type="SUPFAM" id="SSF88713">
    <property type="entry name" value="Glycoside hydrolase/deacetylase"/>
    <property type="match status" value="1"/>
</dbReference>
<comment type="caution">
    <text evidence="7">The sequence shown here is derived from an EMBL/GenBank/DDBJ whole genome shotgun (WGS) entry which is preliminary data.</text>
</comment>